<sequence>MSKPTTAPTSAPLTIPMGFSAQIKALQENQRTQAARISALEHENALLKATHRTPTNLPTRLQTLEHQTAHLTARRKETVAQLLNLRTLHQEASNAFLVRASDIEEDDLEGMLAVYATSITTVLTHHQRALGQLRALGHRHGYVAGGCCPVAYAYPALYSQTGYCLAHQVPYPCCVCGR</sequence>
<name>A0A8H7IZK4_9PLEO</name>
<proteinExistence type="predicted"/>
<protein>
    <submittedName>
        <fullName evidence="1">Uncharacterized protein</fullName>
    </submittedName>
</protein>
<organism evidence="1 2">
    <name type="scientific">Ascochyta lentis</name>
    <dbReference type="NCBI Taxonomy" id="205686"/>
    <lineage>
        <taxon>Eukaryota</taxon>
        <taxon>Fungi</taxon>
        <taxon>Dikarya</taxon>
        <taxon>Ascomycota</taxon>
        <taxon>Pezizomycotina</taxon>
        <taxon>Dothideomycetes</taxon>
        <taxon>Pleosporomycetidae</taxon>
        <taxon>Pleosporales</taxon>
        <taxon>Pleosporineae</taxon>
        <taxon>Didymellaceae</taxon>
        <taxon>Ascochyta</taxon>
    </lineage>
</organism>
<comment type="caution">
    <text evidence="1">The sequence shown here is derived from an EMBL/GenBank/DDBJ whole genome shotgun (WGS) entry which is preliminary data.</text>
</comment>
<dbReference type="AlphaFoldDB" id="A0A8H7IZK4"/>
<evidence type="ECO:0000313" key="2">
    <source>
        <dbReference type="Proteomes" id="UP000651452"/>
    </source>
</evidence>
<dbReference type="OrthoDB" id="3755687at2759"/>
<dbReference type="EMBL" id="RZGK01000013">
    <property type="protein sequence ID" value="KAF9694426.1"/>
    <property type="molecule type" value="Genomic_DNA"/>
</dbReference>
<reference evidence="1" key="2">
    <citation type="submission" date="2020-09" db="EMBL/GenBank/DDBJ databases">
        <title>Reference genome assembly for Australian Ascochyta lentis isolate Al4.</title>
        <authorList>
            <person name="Lee R.C."/>
            <person name="Farfan-Caceres L.M."/>
            <person name="Debler J.W."/>
            <person name="Williams A.H."/>
            <person name="Henares B.M."/>
        </authorList>
    </citation>
    <scope>NUCLEOTIDE SEQUENCE</scope>
    <source>
        <strain evidence="1">Al4</strain>
    </source>
</reference>
<reference evidence="1" key="1">
    <citation type="submission" date="2018-12" db="EMBL/GenBank/DDBJ databases">
        <authorList>
            <person name="Syme R.A."/>
            <person name="Farfan-Caceres L."/>
            <person name="Lichtenzveig J."/>
        </authorList>
    </citation>
    <scope>NUCLEOTIDE SEQUENCE</scope>
    <source>
        <strain evidence="1">Al4</strain>
    </source>
</reference>
<evidence type="ECO:0000313" key="1">
    <source>
        <dbReference type="EMBL" id="KAF9694426.1"/>
    </source>
</evidence>
<accession>A0A8H7IZK4</accession>
<keyword evidence="2" id="KW-1185">Reference proteome</keyword>
<gene>
    <name evidence="1" type="ORF">EKO04_007285</name>
</gene>
<dbReference type="Proteomes" id="UP000651452">
    <property type="component" value="Unassembled WGS sequence"/>
</dbReference>